<name>A0AC34RMG3_9BILA</name>
<proteinExistence type="predicted"/>
<evidence type="ECO:0000313" key="2">
    <source>
        <dbReference type="WBParaSite" id="JU765_v2.g8417.t1"/>
    </source>
</evidence>
<organism evidence="1 2">
    <name type="scientific">Panagrolaimus sp. JU765</name>
    <dbReference type="NCBI Taxonomy" id="591449"/>
    <lineage>
        <taxon>Eukaryota</taxon>
        <taxon>Metazoa</taxon>
        <taxon>Ecdysozoa</taxon>
        <taxon>Nematoda</taxon>
        <taxon>Chromadorea</taxon>
        <taxon>Rhabditida</taxon>
        <taxon>Tylenchina</taxon>
        <taxon>Panagrolaimomorpha</taxon>
        <taxon>Panagrolaimoidea</taxon>
        <taxon>Panagrolaimidae</taxon>
        <taxon>Panagrolaimus</taxon>
    </lineage>
</organism>
<dbReference type="Proteomes" id="UP000887576">
    <property type="component" value="Unplaced"/>
</dbReference>
<reference evidence="2" key="1">
    <citation type="submission" date="2022-11" db="UniProtKB">
        <authorList>
            <consortium name="WormBaseParasite"/>
        </authorList>
    </citation>
    <scope>IDENTIFICATION</scope>
</reference>
<accession>A0AC34RMG3</accession>
<sequence>MTERVPRLNKNHGFLKCIIRNQIERDEYEKAVTRSKSSDEENDPYYRLRERARKKLIKEGVLQENVDGSFADISEQMKNLNFNDKVPENGRRFVKTKESEGFAEKILPKNEENIKLQNSSGKEIYLAPHRRLRFVKPKIEDDSTTTIQNSIESSKSYSEEVNLPEKVPIPYIIPQRKLRFVKLKTETVSS</sequence>
<dbReference type="WBParaSite" id="JU765_v2.g8417.t1">
    <property type="protein sequence ID" value="JU765_v2.g8417.t1"/>
    <property type="gene ID" value="JU765_v2.g8417"/>
</dbReference>
<evidence type="ECO:0000313" key="1">
    <source>
        <dbReference type="Proteomes" id="UP000887576"/>
    </source>
</evidence>
<protein>
    <submittedName>
        <fullName evidence="2">Uncharacterized protein</fullName>
    </submittedName>
</protein>